<accession>K8PGV2</accession>
<protein>
    <submittedName>
        <fullName evidence="1">Uncharacterized protein</fullName>
    </submittedName>
</protein>
<evidence type="ECO:0000313" key="2">
    <source>
        <dbReference type="Proteomes" id="UP000001095"/>
    </source>
</evidence>
<organism evidence="1 2">
    <name type="scientific">Afipia clevelandensis ATCC 49720</name>
    <dbReference type="NCBI Taxonomy" id="883079"/>
    <lineage>
        <taxon>Bacteria</taxon>
        <taxon>Pseudomonadati</taxon>
        <taxon>Pseudomonadota</taxon>
        <taxon>Alphaproteobacteria</taxon>
        <taxon>Hyphomicrobiales</taxon>
        <taxon>Nitrobacteraceae</taxon>
        <taxon>Afipia</taxon>
    </lineage>
</organism>
<name>K8PGV2_9BRAD</name>
<proteinExistence type="predicted"/>
<reference evidence="1 2" key="1">
    <citation type="submission" date="2012-04" db="EMBL/GenBank/DDBJ databases">
        <title>The Genome Sequence of Afipia clevelandensis ATCC 49720.</title>
        <authorList>
            <consortium name="The Broad Institute Genome Sequencing Platform"/>
            <person name="Earl A."/>
            <person name="Ward D."/>
            <person name="Feldgarden M."/>
            <person name="Gevers D."/>
            <person name="Huys G."/>
            <person name="Walker B."/>
            <person name="Young S.K."/>
            <person name="Zeng Q."/>
            <person name="Gargeya S."/>
            <person name="Fitzgerald M."/>
            <person name="Haas B."/>
            <person name="Abouelleil A."/>
            <person name="Alvarado L."/>
            <person name="Arachchi H.M."/>
            <person name="Berlin A."/>
            <person name="Chapman S.B."/>
            <person name="Goldberg J."/>
            <person name="Griggs A."/>
            <person name="Gujja S."/>
            <person name="Hansen M."/>
            <person name="Howarth C."/>
            <person name="Imamovic A."/>
            <person name="Larimer J."/>
            <person name="McCowen C."/>
            <person name="Montmayeur A."/>
            <person name="Murphy C."/>
            <person name="Neiman D."/>
            <person name="Pearson M."/>
            <person name="Priest M."/>
            <person name="Roberts A."/>
            <person name="Saif S."/>
            <person name="Shea T."/>
            <person name="Sisk P."/>
            <person name="Sykes S."/>
            <person name="Wortman J."/>
            <person name="Nusbaum C."/>
            <person name="Birren B."/>
        </authorList>
    </citation>
    <scope>NUCLEOTIDE SEQUENCE [LARGE SCALE GENOMIC DNA]</scope>
    <source>
        <strain evidence="1 2">ATCC 49720</strain>
    </source>
</reference>
<sequence length="110" mass="12602">MTALREMQMRQDKNKQRLLTFGRTTLKPANDNKKKPRFEITWFKDIAERQIKEHVIDGVFGVGEFSVVVGPPGSGKSVIIALPRYRWSRAGLLAMKDLPPLLTLQSHRSR</sequence>
<dbReference type="EMBL" id="AGWY01000006">
    <property type="protein sequence ID" value="EKS38750.1"/>
    <property type="molecule type" value="Genomic_DNA"/>
</dbReference>
<dbReference type="AlphaFoldDB" id="K8PGV2"/>
<comment type="caution">
    <text evidence="1">The sequence shown here is derived from an EMBL/GenBank/DDBJ whole genome shotgun (WGS) entry which is preliminary data.</text>
</comment>
<dbReference type="RefSeq" id="WP_002712085.1">
    <property type="nucleotide sequence ID" value="NZ_KB375281.1"/>
</dbReference>
<dbReference type="Proteomes" id="UP000001095">
    <property type="component" value="Unassembled WGS sequence"/>
</dbReference>
<evidence type="ECO:0000313" key="1">
    <source>
        <dbReference type="EMBL" id="EKS38750.1"/>
    </source>
</evidence>
<keyword evidence="2" id="KW-1185">Reference proteome</keyword>
<dbReference type="HOGENOM" id="CLU_2165601_0_0_5"/>
<gene>
    <name evidence="1" type="ORF">HMPREF9696_01219</name>
</gene>